<comment type="caution">
    <text evidence="1">The sequence shown here is derived from an EMBL/GenBank/DDBJ whole genome shotgun (WGS) entry which is preliminary data.</text>
</comment>
<protein>
    <submittedName>
        <fullName evidence="1">Uncharacterized protein</fullName>
    </submittedName>
</protein>
<name>X0SV57_9ZZZZ</name>
<dbReference type="AlphaFoldDB" id="X0SV57"/>
<organism evidence="1">
    <name type="scientific">marine sediment metagenome</name>
    <dbReference type="NCBI Taxonomy" id="412755"/>
    <lineage>
        <taxon>unclassified sequences</taxon>
        <taxon>metagenomes</taxon>
        <taxon>ecological metagenomes</taxon>
    </lineage>
</organism>
<dbReference type="EMBL" id="BARS01004933">
    <property type="protein sequence ID" value="GAF84874.1"/>
    <property type="molecule type" value="Genomic_DNA"/>
</dbReference>
<accession>X0SV57</accession>
<evidence type="ECO:0000313" key="1">
    <source>
        <dbReference type="EMBL" id="GAF84874.1"/>
    </source>
</evidence>
<proteinExistence type="predicted"/>
<reference evidence="1" key="1">
    <citation type="journal article" date="2014" name="Front. Microbiol.">
        <title>High frequency of phylogenetically diverse reductive dehalogenase-homologous genes in deep subseafloor sedimentary metagenomes.</title>
        <authorList>
            <person name="Kawai M."/>
            <person name="Futagami T."/>
            <person name="Toyoda A."/>
            <person name="Takaki Y."/>
            <person name="Nishi S."/>
            <person name="Hori S."/>
            <person name="Arai W."/>
            <person name="Tsubouchi T."/>
            <person name="Morono Y."/>
            <person name="Uchiyama I."/>
            <person name="Ito T."/>
            <person name="Fujiyama A."/>
            <person name="Inagaki F."/>
            <person name="Takami H."/>
        </authorList>
    </citation>
    <scope>NUCLEOTIDE SEQUENCE</scope>
    <source>
        <strain evidence="1">Expedition CK06-06</strain>
    </source>
</reference>
<sequence length="300" mass="34715">MKKDKNKFNESKCNFILKYEGEDGIDAETLSFSLNGVVKTIKSITSNEYPDTHTKLKIIKLERGSFEITLSTVISYAPALLPIADIAIKVIHNYLSYMNIKHHLHGQQPKNIKYENNNAKIINRDNVTIIENAHITKNYFENCTFDNSISDTFNPLLKDVERTGFQIIHDNKIKIDISKDEFNNMSTPVIEKEKNYQKKSNTIENIELALKKPDLLGDSKWSFIFDKIIEAEIEDKEFLDKVHSGIIRNLYAGVKIPVKLRIEKEFNEEGLLIKDTEKYFVEKVNGDIIEPQDRQIKLNF</sequence>
<gene>
    <name evidence="1" type="ORF">S01H1_09654</name>
</gene>